<dbReference type="Proteomes" id="UP000681967">
    <property type="component" value="Unassembled WGS sequence"/>
</dbReference>
<evidence type="ECO:0000313" key="7">
    <source>
        <dbReference type="EMBL" id="CAF3859331.1"/>
    </source>
</evidence>
<sequence>MLRRQPELLRYPPNNYRPIPAGTHPPIRTGQGSYSSRNPTLLITNTTFGTESRLRTSDPTVSIRRTIRPIAANYRPTVPLPPRAPSPPPGLEPQPVMRRRPHHRRPPHMRDVPMVPVPRRPYGRVPIRRP</sequence>
<comment type="caution">
    <text evidence="2">The sequence shown here is derived from an EMBL/GenBank/DDBJ whole genome shotgun (WGS) entry which is preliminary data.</text>
</comment>
<evidence type="ECO:0000256" key="1">
    <source>
        <dbReference type="SAM" id="MobiDB-lite"/>
    </source>
</evidence>
<evidence type="ECO:0000313" key="4">
    <source>
        <dbReference type="EMBL" id="CAF1968463.1"/>
    </source>
</evidence>
<dbReference type="AlphaFoldDB" id="A0A814XJS0"/>
<dbReference type="Proteomes" id="UP000681720">
    <property type="component" value="Unassembled WGS sequence"/>
</dbReference>
<evidence type="ECO:0000313" key="8">
    <source>
        <dbReference type="Proteomes" id="UP000663855"/>
    </source>
</evidence>
<gene>
    <name evidence="5" type="ORF">BYL167_LOCUS1470</name>
    <name evidence="2" type="ORF">CJN711_LOCUS12788</name>
    <name evidence="7" type="ORF">GIL414_LOCUS4403</name>
    <name evidence="3" type="ORF">KQP761_LOCUS15721</name>
    <name evidence="4" type="ORF">MBJ925_LOCUS6696</name>
    <name evidence="6" type="ORF">SMN809_LOCUS2507</name>
</gene>
<dbReference type="EMBL" id="CAJNOW010007718">
    <property type="protein sequence ID" value="CAF1521287.1"/>
    <property type="molecule type" value="Genomic_DNA"/>
</dbReference>
<feature type="compositionally biased region" description="Polar residues" evidence="1">
    <location>
        <begin position="30"/>
        <end position="40"/>
    </location>
</feature>
<dbReference type="EMBL" id="CAJNRE010002156">
    <property type="protein sequence ID" value="CAF1968463.1"/>
    <property type="molecule type" value="Genomic_DNA"/>
</dbReference>
<feature type="compositionally biased region" description="Pro residues" evidence="1">
    <location>
        <begin position="78"/>
        <end position="92"/>
    </location>
</feature>
<dbReference type="Proteomes" id="UP000676336">
    <property type="component" value="Unassembled WGS sequence"/>
</dbReference>
<dbReference type="OrthoDB" id="10434218at2759"/>
<evidence type="ECO:0000313" key="3">
    <source>
        <dbReference type="EMBL" id="CAF1521287.1"/>
    </source>
</evidence>
<evidence type="ECO:0000313" key="6">
    <source>
        <dbReference type="EMBL" id="CAF3824819.1"/>
    </source>
</evidence>
<reference evidence="2" key="1">
    <citation type="submission" date="2021-02" db="EMBL/GenBank/DDBJ databases">
        <authorList>
            <person name="Nowell W R."/>
        </authorList>
    </citation>
    <scope>NUCLEOTIDE SEQUENCE</scope>
</reference>
<evidence type="ECO:0000313" key="2">
    <source>
        <dbReference type="EMBL" id="CAF1216714.1"/>
    </source>
</evidence>
<dbReference type="Proteomes" id="UP000663834">
    <property type="component" value="Unassembled WGS sequence"/>
</dbReference>
<dbReference type="EMBL" id="CAJOBH010000225">
    <property type="protein sequence ID" value="CAF3772347.1"/>
    <property type="molecule type" value="Genomic_DNA"/>
</dbReference>
<protein>
    <submittedName>
        <fullName evidence="2">Uncharacterized protein</fullName>
    </submittedName>
</protein>
<evidence type="ECO:0000313" key="5">
    <source>
        <dbReference type="EMBL" id="CAF3772347.1"/>
    </source>
</evidence>
<dbReference type="EMBL" id="CAJOBI010000462">
    <property type="protein sequence ID" value="CAF3824819.1"/>
    <property type="molecule type" value="Genomic_DNA"/>
</dbReference>
<proteinExistence type="predicted"/>
<name>A0A814XJS0_9BILA</name>
<feature type="region of interest" description="Disordered" evidence="1">
    <location>
        <begin position="1"/>
        <end position="40"/>
    </location>
</feature>
<feature type="region of interest" description="Disordered" evidence="1">
    <location>
        <begin position="72"/>
        <end position="130"/>
    </location>
</feature>
<organism evidence="2 8">
    <name type="scientific">Rotaria magnacalcarata</name>
    <dbReference type="NCBI Taxonomy" id="392030"/>
    <lineage>
        <taxon>Eukaryota</taxon>
        <taxon>Metazoa</taxon>
        <taxon>Spiralia</taxon>
        <taxon>Gnathifera</taxon>
        <taxon>Rotifera</taxon>
        <taxon>Eurotatoria</taxon>
        <taxon>Bdelloidea</taxon>
        <taxon>Philodinida</taxon>
        <taxon>Philodinidae</taxon>
        <taxon>Rotaria</taxon>
    </lineage>
</organism>
<accession>A0A814XJS0</accession>
<feature type="compositionally biased region" description="Basic residues" evidence="1">
    <location>
        <begin position="97"/>
        <end position="107"/>
    </location>
</feature>
<dbReference type="EMBL" id="CAJNOV010005604">
    <property type="protein sequence ID" value="CAF1216714.1"/>
    <property type="molecule type" value="Genomic_DNA"/>
</dbReference>
<dbReference type="EMBL" id="CAJOBJ010001058">
    <property type="protein sequence ID" value="CAF3859331.1"/>
    <property type="molecule type" value="Genomic_DNA"/>
</dbReference>
<dbReference type="Proteomes" id="UP000663855">
    <property type="component" value="Unassembled WGS sequence"/>
</dbReference>
<dbReference type="Proteomes" id="UP000663824">
    <property type="component" value="Unassembled WGS sequence"/>
</dbReference>